<keyword evidence="3" id="KW-1185">Reference proteome</keyword>
<feature type="non-terminal residue" evidence="2">
    <location>
        <position position="42"/>
    </location>
</feature>
<dbReference type="Proteomes" id="UP000242694">
    <property type="component" value="Unassembled WGS sequence"/>
</dbReference>
<evidence type="ECO:0000256" key="1">
    <source>
        <dbReference type="SAM" id="Phobius"/>
    </source>
</evidence>
<comment type="caution">
    <text evidence="2">The sequence shown here is derived from an EMBL/GenBank/DDBJ whole genome shotgun (WGS) entry which is preliminary data.</text>
</comment>
<evidence type="ECO:0000313" key="2">
    <source>
        <dbReference type="EMBL" id="PTH16741.1"/>
    </source>
</evidence>
<organism evidence="2 3">
    <name type="scientific">Staphylococcus auricularis</name>
    <dbReference type="NCBI Taxonomy" id="29379"/>
    <lineage>
        <taxon>Bacteria</taxon>
        <taxon>Bacillati</taxon>
        <taxon>Bacillota</taxon>
        <taxon>Bacilli</taxon>
        <taxon>Bacillales</taxon>
        <taxon>Staphylococcaceae</taxon>
        <taxon>Staphylococcus</taxon>
    </lineage>
</organism>
<dbReference type="EMBL" id="PZDI01000040">
    <property type="protein sequence ID" value="PTH16741.1"/>
    <property type="molecule type" value="Genomic_DNA"/>
</dbReference>
<evidence type="ECO:0000313" key="3">
    <source>
        <dbReference type="Proteomes" id="UP000242694"/>
    </source>
</evidence>
<name>A0ABX5ID20_9STAP</name>
<keyword evidence="1" id="KW-0472">Membrane</keyword>
<sequence>MKYVRYILTRFIVLSIFILSGATFLVFLGFGLYGLSRILLYL</sequence>
<reference evidence="2 3" key="1">
    <citation type="journal article" date="2016" name="Front. Microbiol.">
        <title>Comprehensive Phylogenetic Analysis of Bovine Non-aureus Staphylococci Species Based on Whole-Genome Sequencing.</title>
        <authorList>
            <person name="Naushad S."/>
            <person name="Barkema H.W."/>
            <person name="Luby C."/>
            <person name="Condas L.A."/>
            <person name="Nobrega D.B."/>
            <person name="Carson D.A."/>
            <person name="De Buck J."/>
        </authorList>
    </citation>
    <scope>NUCLEOTIDE SEQUENCE [LARGE SCALE GENOMIC DNA]</scope>
    <source>
        <strain evidence="2 3">SNUC 993</strain>
    </source>
</reference>
<keyword evidence="1" id="KW-1133">Transmembrane helix</keyword>
<keyword evidence="1" id="KW-0812">Transmembrane</keyword>
<accession>A0ABX5ID20</accession>
<protein>
    <submittedName>
        <fullName evidence="2">Multidrug resistance protein SepA</fullName>
    </submittedName>
</protein>
<feature type="transmembrane region" description="Helical" evidence="1">
    <location>
        <begin position="12"/>
        <end position="35"/>
    </location>
</feature>
<gene>
    <name evidence="2" type="ORF">BU607_08200</name>
</gene>
<proteinExistence type="predicted"/>